<dbReference type="Gene3D" id="3.40.50.300">
    <property type="entry name" value="P-loop containing nucleotide triphosphate hydrolases"/>
    <property type="match status" value="2"/>
</dbReference>
<evidence type="ECO:0000256" key="1">
    <source>
        <dbReference type="ARBA" id="ARBA00022741"/>
    </source>
</evidence>
<dbReference type="Pfam" id="PF00270">
    <property type="entry name" value="DEAD"/>
    <property type="match status" value="1"/>
</dbReference>
<dbReference type="OrthoDB" id="9805696at2"/>
<evidence type="ECO:0000259" key="8">
    <source>
        <dbReference type="PROSITE" id="PS51194"/>
    </source>
</evidence>
<evidence type="ECO:0000256" key="6">
    <source>
        <dbReference type="SAM" id="MobiDB-lite"/>
    </source>
</evidence>
<evidence type="ECO:0000313" key="11">
    <source>
        <dbReference type="Proteomes" id="UP000266340"/>
    </source>
</evidence>
<sequence>MSSLTNTFEELGLNAKLTEKLASAGIKEPSAVQCATVPSMLEGRDGVIVSPTGTGKTLAYLLPILHRIDPALRETQALVLAPTQELAMQIVREAEAYGGPLGIKAVGLIGGASLARQLERMKGRPALVVGTPGRVKDVASSRKLNLNTIRTVVVDETDRIYSLGGRSELEHILRGCSRDRQTVFVSATRSASMKEAESRWLNNAWLAEGHASESAANGLPETIEHWYFLGDRRDKVDLVRKLLRHLKLKPILLFLNDTDRIGELLSKLKYEGISASALYGDVSGRERGEALRRFRVGQTKILIATDVAARGLDVPGLPVVIQFEPALDADHYVHRAGRTGRMGKKGISITFISTQERFIVDKLGKQLGIEFQPKALYEGRVVAPEQATKIRPPRAEQAGSEPSGKPERSDSAGQSRKPDAAGIDALSARSPKTARIAHTDKPAKSAKPAQTAKPAKAAKSERHRDSKNKGAPRWLKEKRSTGTQEGPGNENK</sequence>
<dbReference type="Pfam" id="PF00271">
    <property type="entry name" value="Helicase_C"/>
    <property type="match status" value="1"/>
</dbReference>
<dbReference type="PANTHER" id="PTHR47963">
    <property type="entry name" value="DEAD-BOX ATP-DEPENDENT RNA HELICASE 47, MITOCHONDRIAL"/>
    <property type="match status" value="1"/>
</dbReference>
<evidence type="ECO:0000259" key="9">
    <source>
        <dbReference type="PROSITE" id="PS51195"/>
    </source>
</evidence>
<dbReference type="GO" id="GO:0003724">
    <property type="term" value="F:RNA helicase activity"/>
    <property type="evidence" value="ECO:0007669"/>
    <property type="project" value="InterPro"/>
</dbReference>
<dbReference type="InterPro" id="IPR050547">
    <property type="entry name" value="DEAD_box_RNA_helicases"/>
</dbReference>
<reference evidence="10 11" key="1">
    <citation type="submission" date="2018-09" db="EMBL/GenBank/DDBJ databases">
        <title>Cohnella cavernae sp. nov., isolated from a karst cave.</title>
        <authorList>
            <person name="Zhu H."/>
        </authorList>
    </citation>
    <scope>NUCLEOTIDE SEQUENCE [LARGE SCALE GENOMIC DNA]</scope>
    <source>
        <strain evidence="10 11">K2E09-144</strain>
    </source>
</reference>
<dbReference type="PANTHER" id="PTHR47963:SF3">
    <property type="entry name" value="DEAD-BOX ATP-DEPENDENT RNA HELICASE 47, MITOCHONDRIAL"/>
    <property type="match status" value="1"/>
</dbReference>
<dbReference type="InterPro" id="IPR044742">
    <property type="entry name" value="DEAD/DEAH_RhlB"/>
</dbReference>
<dbReference type="GO" id="GO:0003723">
    <property type="term" value="F:RNA binding"/>
    <property type="evidence" value="ECO:0007669"/>
    <property type="project" value="TreeGrafter"/>
</dbReference>
<feature type="short sequence motif" description="Q motif" evidence="5">
    <location>
        <begin position="6"/>
        <end position="34"/>
    </location>
</feature>
<dbReference type="SMART" id="SM00490">
    <property type="entry name" value="HELICc"/>
    <property type="match status" value="1"/>
</dbReference>
<evidence type="ECO:0000256" key="4">
    <source>
        <dbReference type="ARBA" id="ARBA00022840"/>
    </source>
</evidence>
<dbReference type="InterPro" id="IPR014014">
    <property type="entry name" value="RNA_helicase_DEAD_Q_motif"/>
</dbReference>
<dbReference type="CDD" id="cd00268">
    <property type="entry name" value="DEADc"/>
    <property type="match status" value="1"/>
</dbReference>
<dbReference type="GO" id="GO:0016787">
    <property type="term" value="F:hydrolase activity"/>
    <property type="evidence" value="ECO:0007669"/>
    <property type="project" value="UniProtKB-KW"/>
</dbReference>
<dbReference type="SMART" id="SM00487">
    <property type="entry name" value="DEXDc"/>
    <property type="match status" value="1"/>
</dbReference>
<protein>
    <submittedName>
        <fullName evidence="10">DEAD/DEAH box helicase</fullName>
    </submittedName>
</protein>
<proteinExistence type="predicted"/>
<feature type="domain" description="Helicase C-terminal" evidence="8">
    <location>
        <begin position="238"/>
        <end position="382"/>
    </location>
</feature>
<name>A0A398CKL5_9BACL</name>
<gene>
    <name evidence="10" type="ORF">D3H35_19620</name>
</gene>
<dbReference type="InterPro" id="IPR027417">
    <property type="entry name" value="P-loop_NTPase"/>
</dbReference>
<keyword evidence="1" id="KW-0547">Nucleotide-binding</keyword>
<feature type="domain" description="DEAD-box RNA helicase Q" evidence="9">
    <location>
        <begin position="6"/>
        <end position="34"/>
    </location>
</feature>
<dbReference type="AlphaFoldDB" id="A0A398CKL5"/>
<dbReference type="EMBL" id="QXJM01000039">
    <property type="protein sequence ID" value="RIE02840.1"/>
    <property type="molecule type" value="Genomic_DNA"/>
</dbReference>
<dbReference type="Proteomes" id="UP000266340">
    <property type="component" value="Unassembled WGS sequence"/>
</dbReference>
<keyword evidence="11" id="KW-1185">Reference proteome</keyword>
<feature type="compositionally biased region" description="Low complexity" evidence="6">
    <location>
        <begin position="445"/>
        <end position="457"/>
    </location>
</feature>
<dbReference type="RefSeq" id="WP_119150873.1">
    <property type="nucleotide sequence ID" value="NZ_JBHSOV010000035.1"/>
</dbReference>
<evidence type="ECO:0000256" key="2">
    <source>
        <dbReference type="ARBA" id="ARBA00022801"/>
    </source>
</evidence>
<dbReference type="GO" id="GO:0005524">
    <property type="term" value="F:ATP binding"/>
    <property type="evidence" value="ECO:0007669"/>
    <property type="project" value="UniProtKB-KW"/>
</dbReference>
<dbReference type="InterPro" id="IPR001650">
    <property type="entry name" value="Helicase_C-like"/>
</dbReference>
<organism evidence="10 11">
    <name type="scientific">Cohnella faecalis</name>
    <dbReference type="NCBI Taxonomy" id="2315694"/>
    <lineage>
        <taxon>Bacteria</taxon>
        <taxon>Bacillati</taxon>
        <taxon>Bacillota</taxon>
        <taxon>Bacilli</taxon>
        <taxon>Bacillales</taxon>
        <taxon>Paenibacillaceae</taxon>
        <taxon>Cohnella</taxon>
    </lineage>
</organism>
<keyword evidence="3 10" id="KW-0347">Helicase</keyword>
<feature type="region of interest" description="Disordered" evidence="6">
    <location>
        <begin position="387"/>
        <end position="492"/>
    </location>
</feature>
<dbReference type="InterPro" id="IPR011545">
    <property type="entry name" value="DEAD/DEAH_box_helicase_dom"/>
</dbReference>
<evidence type="ECO:0000313" key="10">
    <source>
        <dbReference type="EMBL" id="RIE02840.1"/>
    </source>
</evidence>
<dbReference type="PROSITE" id="PS51194">
    <property type="entry name" value="HELICASE_CTER"/>
    <property type="match status" value="1"/>
</dbReference>
<feature type="compositionally biased region" description="Basic and acidic residues" evidence="6">
    <location>
        <begin position="458"/>
        <end position="480"/>
    </location>
</feature>
<evidence type="ECO:0000259" key="7">
    <source>
        <dbReference type="PROSITE" id="PS51192"/>
    </source>
</evidence>
<comment type="caution">
    <text evidence="10">The sequence shown here is derived from an EMBL/GenBank/DDBJ whole genome shotgun (WGS) entry which is preliminary data.</text>
</comment>
<dbReference type="InterPro" id="IPR014001">
    <property type="entry name" value="Helicase_ATP-bd"/>
</dbReference>
<dbReference type="SUPFAM" id="SSF52540">
    <property type="entry name" value="P-loop containing nucleoside triphosphate hydrolases"/>
    <property type="match status" value="1"/>
</dbReference>
<evidence type="ECO:0000256" key="5">
    <source>
        <dbReference type="PROSITE-ProRule" id="PRU00552"/>
    </source>
</evidence>
<dbReference type="CDD" id="cd18787">
    <property type="entry name" value="SF2_C_DEAD"/>
    <property type="match status" value="1"/>
</dbReference>
<keyword evidence="2" id="KW-0378">Hydrolase</keyword>
<evidence type="ECO:0000256" key="3">
    <source>
        <dbReference type="ARBA" id="ARBA00022806"/>
    </source>
</evidence>
<dbReference type="PROSITE" id="PS51195">
    <property type="entry name" value="Q_MOTIF"/>
    <property type="match status" value="1"/>
</dbReference>
<accession>A0A398CKL5</accession>
<keyword evidence="4" id="KW-0067">ATP-binding</keyword>
<dbReference type="PROSITE" id="PS51192">
    <property type="entry name" value="HELICASE_ATP_BIND_1"/>
    <property type="match status" value="1"/>
</dbReference>
<feature type="domain" description="Helicase ATP-binding" evidence="7">
    <location>
        <begin position="37"/>
        <end position="207"/>
    </location>
</feature>